<evidence type="ECO:0000256" key="10">
    <source>
        <dbReference type="SAM" id="MobiDB-lite"/>
    </source>
</evidence>
<feature type="domain" description="Histidine kinase" evidence="12">
    <location>
        <begin position="165"/>
        <end position="380"/>
    </location>
</feature>
<evidence type="ECO:0000256" key="4">
    <source>
        <dbReference type="ARBA" id="ARBA00022475"/>
    </source>
</evidence>
<dbReference type="AlphaFoldDB" id="A0A1T4QFD0"/>
<dbReference type="SMART" id="SM00304">
    <property type="entry name" value="HAMP"/>
    <property type="match status" value="1"/>
</dbReference>
<feature type="transmembrane region" description="Helical" evidence="11">
    <location>
        <begin position="9"/>
        <end position="28"/>
    </location>
</feature>
<evidence type="ECO:0000256" key="11">
    <source>
        <dbReference type="SAM" id="Phobius"/>
    </source>
</evidence>
<evidence type="ECO:0000256" key="1">
    <source>
        <dbReference type="ARBA" id="ARBA00000085"/>
    </source>
</evidence>
<evidence type="ECO:0000259" key="12">
    <source>
        <dbReference type="PROSITE" id="PS50109"/>
    </source>
</evidence>
<comment type="catalytic activity">
    <reaction evidence="1">
        <text>ATP + protein L-histidine = ADP + protein N-phospho-L-histidine.</text>
        <dbReference type="EC" id="2.7.13.3"/>
    </reaction>
</comment>
<keyword evidence="6" id="KW-0808">Transferase</keyword>
<name>A0A1T4QFD0_9BACT</name>
<dbReference type="CDD" id="cd06225">
    <property type="entry name" value="HAMP"/>
    <property type="match status" value="1"/>
</dbReference>
<dbReference type="InterPro" id="IPR003661">
    <property type="entry name" value="HisK_dim/P_dom"/>
</dbReference>
<dbReference type="InterPro" id="IPR005467">
    <property type="entry name" value="His_kinase_dom"/>
</dbReference>
<keyword evidence="9" id="KW-0067">ATP-binding</keyword>
<keyword evidence="11" id="KW-0812">Transmembrane</keyword>
<evidence type="ECO:0000256" key="5">
    <source>
        <dbReference type="ARBA" id="ARBA00022553"/>
    </source>
</evidence>
<feature type="transmembrane region" description="Helical" evidence="11">
    <location>
        <begin position="82"/>
        <end position="102"/>
    </location>
</feature>
<dbReference type="PRINTS" id="PR00344">
    <property type="entry name" value="BCTRLSENSOR"/>
</dbReference>
<dbReference type="EC" id="2.7.13.3" evidence="3"/>
<evidence type="ECO:0000313" key="15">
    <source>
        <dbReference type="Proteomes" id="UP000190102"/>
    </source>
</evidence>
<evidence type="ECO:0000313" key="14">
    <source>
        <dbReference type="EMBL" id="SKA02503.1"/>
    </source>
</evidence>
<dbReference type="Pfam" id="PF02518">
    <property type="entry name" value="HATPase_c"/>
    <property type="match status" value="1"/>
</dbReference>
<dbReference type="SUPFAM" id="SSF158472">
    <property type="entry name" value="HAMP domain-like"/>
    <property type="match status" value="1"/>
</dbReference>
<dbReference type="GO" id="GO:0000155">
    <property type="term" value="F:phosphorelay sensor kinase activity"/>
    <property type="evidence" value="ECO:0007669"/>
    <property type="project" value="InterPro"/>
</dbReference>
<sequence>MRSLFVKLFFWFWLTVVLSGGIFFLVAIKTRPGFHPRPPVSFHQGPQAGDPTQPGMQQPAPLPPPAGHHPEPPPHGFPSFPLIAQLVIYFVVGGLACYLLAWRLTAPIRRLRRATQQLAQGDLTARVGFRAAAKGDEIADLGRDFDRMAEQLEVLMSAQKQLVRDISHELRSPLARLNVALGLARREAPASAAVAFDRIEQESDRLNQMISELLTLTLLESGSKALEKRQVDLAALTAEVVDDADFEAAGSGRTVQLVATPVRPLTGNYELLRRALENVVRNAVRYTAPGTVVEVHLEQETADEVCLRVRDHGPGVPEEALSAIFKPFFRVAEARDRQSGGTGIGLAITAGTIKHHGGTVTARNLPEGGLEVLIRLPLSVC</sequence>
<evidence type="ECO:0000256" key="9">
    <source>
        <dbReference type="ARBA" id="ARBA00022840"/>
    </source>
</evidence>
<keyword evidence="15" id="KW-1185">Reference proteome</keyword>
<dbReference type="SUPFAM" id="SSF55874">
    <property type="entry name" value="ATPase domain of HSP90 chaperone/DNA topoisomerase II/histidine kinase"/>
    <property type="match status" value="1"/>
</dbReference>
<dbReference type="InterPro" id="IPR003594">
    <property type="entry name" value="HATPase_dom"/>
</dbReference>
<evidence type="ECO:0000256" key="7">
    <source>
        <dbReference type="ARBA" id="ARBA00022741"/>
    </source>
</evidence>
<feature type="domain" description="HAMP" evidence="13">
    <location>
        <begin position="102"/>
        <end position="157"/>
    </location>
</feature>
<evidence type="ECO:0000259" key="13">
    <source>
        <dbReference type="PROSITE" id="PS50885"/>
    </source>
</evidence>
<dbReference type="EMBL" id="FUWR01000013">
    <property type="protein sequence ID" value="SKA02503.1"/>
    <property type="molecule type" value="Genomic_DNA"/>
</dbReference>
<dbReference type="Gene3D" id="3.30.565.10">
    <property type="entry name" value="Histidine kinase-like ATPase, C-terminal domain"/>
    <property type="match status" value="1"/>
</dbReference>
<dbReference type="PROSITE" id="PS50109">
    <property type="entry name" value="HIS_KIN"/>
    <property type="match status" value="1"/>
</dbReference>
<keyword evidence="11" id="KW-0472">Membrane</keyword>
<dbReference type="STRING" id="115783.SAMN02745119_02383"/>
<dbReference type="RefSeq" id="WP_078790648.1">
    <property type="nucleotide sequence ID" value="NZ_FUWR01000013.1"/>
</dbReference>
<dbReference type="InterPro" id="IPR036097">
    <property type="entry name" value="HisK_dim/P_sf"/>
</dbReference>
<evidence type="ECO:0000256" key="3">
    <source>
        <dbReference type="ARBA" id="ARBA00012438"/>
    </source>
</evidence>
<dbReference type="Pfam" id="PF00672">
    <property type="entry name" value="HAMP"/>
    <property type="match status" value="1"/>
</dbReference>
<accession>A0A1T4QFD0</accession>
<dbReference type="GO" id="GO:0005886">
    <property type="term" value="C:plasma membrane"/>
    <property type="evidence" value="ECO:0007669"/>
    <property type="project" value="UniProtKB-SubCell"/>
</dbReference>
<feature type="region of interest" description="Disordered" evidence="10">
    <location>
        <begin position="38"/>
        <end position="74"/>
    </location>
</feature>
<proteinExistence type="predicted"/>
<dbReference type="Proteomes" id="UP000190102">
    <property type="component" value="Unassembled WGS sequence"/>
</dbReference>
<dbReference type="InterPro" id="IPR004358">
    <property type="entry name" value="Sig_transdc_His_kin-like_C"/>
</dbReference>
<evidence type="ECO:0000256" key="6">
    <source>
        <dbReference type="ARBA" id="ARBA00022679"/>
    </source>
</evidence>
<dbReference type="Gene3D" id="6.10.340.10">
    <property type="match status" value="1"/>
</dbReference>
<dbReference type="CDD" id="cd00082">
    <property type="entry name" value="HisKA"/>
    <property type="match status" value="1"/>
</dbReference>
<dbReference type="SUPFAM" id="SSF47384">
    <property type="entry name" value="Homodimeric domain of signal transducing histidine kinase"/>
    <property type="match status" value="1"/>
</dbReference>
<dbReference type="SMART" id="SM00387">
    <property type="entry name" value="HATPase_c"/>
    <property type="match status" value="1"/>
</dbReference>
<keyword evidence="4" id="KW-1003">Cell membrane</keyword>
<organism evidence="14 15">
    <name type="scientific">Trichlorobacter thiogenes</name>
    <dbReference type="NCBI Taxonomy" id="115783"/>
    <lineage>
        <taxon>Bacteria</taxon>
        <taxon>Pseudomonadati</taxon>
        <taxon>Thermodesulfobacteriota</taxon>
        <taxon>Desulfuromonadia</taxon>
        <taxon>Geobacterales</taxon>
        <taxon>Geobacteraceae</taxon>
        <taxon>Trichlorobacter</taxon>
    </lineage>
</organism>
<dbReference type="Pfam" id="PF00512">
    <property type="entry name" value="HisKA"/>
    <property type="match status" value="1"/>
</dbReference>
<dbReference type="InterPro" id="IPR003660">
    <property type="entry name" value="HAMP_dom"/>
</dbReference>
<dbReference type="PANTHER" id="PTHR44936">
    <property type="entry name" value="SENSOR PROTEIN CREC"/>
    <property type="match status" value="1"/>
</dbReference>
<keyword evidence="8 14" id="KW-0418">Kinase</keyword>
<dbReference type="OrthoDB" id="9815202at2"/>
<dbReference type="InterPro" id="IPR036890">
    <property type="entry name" value="HATPase_C_sf"/>
</dbReference>
<dbReference type="SMART" id="SM00388">
    <property type="entry name" value="HisKA"/>
    <property type="match status" value="1"/>
</dbReference>
<keyword evidence="5" id="KW-0597">Phosphoprotein</keyword>
<dbReference type="Gene3D" id="1.10.287.130">
    <property type="match status" value="1"/>
</dbReference>
<dbReference type="PROSITE" id="PS50885">
    <property type="entry name" value="HAMP"/>
    <property type="match status" value="1"/>
</dbReference>
<keyword evidence="11" id="KW-1133">Transmembrane helix</keyword>
<keyword evidence="7" id="KW-0547">Nucleotide-binding</keyword>
<gene>
    <name evidence="14" type="ORF">SAMN02745119_02383</name>
</gene>
<evidence type="ECO:0000256" key="8">
    <source>
        <dbReference type="ARBA" id="ARBA00022777"/>
    </source>
</evidence>
<reference evidence="15" key="1">
    <citation type="submission" date="2017-02" db="EMBL/GenBank/DDBJ databases">
        <authorList>
            <person name="Varghese N."/>
            <person name="Submissions S."/>
        </authorList>
    </citation>
    <scope>NUCLEOTIDE SEQUENCE [LARGE SCALE GENOMIC DNA]</scope>
    <source>
        <strain evidence="15">ATCC BAA-34</strain>
    </source>
</reference>
<evidence type="ECO:0000256" key="2">
    <source>
        <dbReference type="ARBA" id="ARBA00004651"/>
    </source>
</evidence>
<dbReference type="InterPro" id="IPR050980">
    <property type="entry name" value="2C_sensor_his_kinase"/>
</dbReference>
<comment type="subcellular location">
    <subcellularLocation>
        <location evidence="2">Cell membrane</location>
        <topology evidence="2">Multi-pass membrane protein</topology>
    </subcellularLocation>
</comment>
<protein>
    <recommendedName>
        <fullName evidence="3">histidine kinase</fullName>
        <ecNumber evidence="3">2.7.13.3</ecNumber>
    </recommendedName>
</protein>
<dbReference type="PANTHER" id="PTHR44936:SF10">
    <property type="entry name" value="SENSOR PROTEIN RSTB"/>
    <property type="match status" value="1"/>
</dbReference>
<dbReference type="GO" id="GO:0005524">
    <property type="term" value="F:ATP binding"/>
    <property type="evidence" value="ECO:0007669"/>
    <property type="project" value="UniProtKB-KW"/>
</dbReference>